<evidence type="ECO:0000313" key="1">
    <source>
        <dbReference type="EMBL" id="STX63154.1"/>
    </source>
</evidence>
<evidence type="ECO:0000313" key="2">
    <source>
        <dbReference type="Proteomes" id="UP000254040"/>
    </source>
</evidence>
<organism evidence="1 2">
    <name type="scientific">Legionella moravica</name>
    <dbReference type="NCBI Taxonomy" id="39962"/>
    <lineage>
        <taxon>Bacteria</taxon>
        <taxon>Pseudomonadati</taxon>
        <taxon>Pseudomonadota</taxon>
        <taxon>Gammaproteobacteria</taxon>
        <taxon>Legionellales</taxon>
        <taxon>Legionellaceae</taxon>
        <taxon>Legionella</taxon>
    </lineage>
</organism>
<name>A0A378JX69_9GAMM</name>
<accession>A0A378JX69</accession>
<dbReference type="Proteomes" id="UP000254040">
    <property type="component" value="Unassembled WGS sequence"/>
</dbReference>
<reference evidence="1 2" key="1">
    <citation type="submission" date="2018-06" db="EMBL/GenBank/DDBJ databases">
        <authorList>
            <consortium name="Pathogen Informatics"/>
            <person name="Doyle S."/>
        </authorList>
    </citation>
    <scope>NUCLEOTIDE SEQUENCE [LARGE SCALE GENOMIC DNA]</scope>
    <source>
        <strain evidence="1 2">NCTC12239</strain>
    </source>
</reference>
<protein>
    <submittedName>
        <fullName evidence="1">Uncharacterized protein</fullName>
    </submittedName>
</protein>
<proteinExistence type="predicted"/>
<dbReference type="AlphaFoldDB" id="A0A378JX69"/>
<sequence>MQKVYAKTATAWKLKCGTHLEHNDFKDLNSKDNALLIPIL</sequence>
<dbReference type="EMBL" id="UGOG01000001">
    <property type="protein sequence ID" value="STX63154.1"/>
    <property type="molecule type" value="Genomic_DNA"/>
</dbReference>
<gene>
    <name evidence="1" type="ORF">NCTC12239_02096</name>
</gene>